<evidence type="ECO:0000256" key="3">
    <source>
        <dbReference type="SAM" id="Coils"/>
    </source>
</evidence>
<dbReference type="GO" id="GO:0005096">
    <property type="term" value="F:GTPase activator activity"/>
    <property type="evidence" value="ECO:0007669"/>
    <property type="project" value="TreeGrafter"/>
</dbReference>
<dbReference type="EMBL" id="MRZV01000676">
    <property type="protein sequence ID" value="PIK45909.1"/>
    <property type="molecule type" value="Genomic_DNA"/>
</dbReference>
<keyword evidence="2 3" id="KW-0175">Coiled coil</keyword>
<evidence type="ECO:0000259" key="4">
    <source>
        <dbReference type="PROSITE" id="PS50086"/>
    </source>
</evidence>
<dbReference type="Gene3D" id="1.10.472.80">
    <property type="entry name" value="Ypt/Rab-GAP domain of gyp1p, domain 3"/>
    <property type="match status" value="1"/>
</dbReference>
<protein>
    <submittedName>
        <fullName evidence="5">Putative EVI5-like protein isoform X2</fullName>
    </submittedName>
</protein>
<keyword evidence="1" id="KW-0597">Phosphoprotein</keyword>
<evidence type="ECO:0000313" key="6">
    <source>
        <dbReference type="Proteomes" id="UP000230750"/>
    </source>
</evidence>
<dbReference type="FunFam" id="1.10.8.270:FF:000003">
    <property type="entry name" value="Ecotropic viral integration site 5"/>
    <property type="match status" value="1"/>
</dbReference>
<dbReference type="GO" id="GO:0031267">
    <property type="term" value="F:small GTPase binding"/>
    <property type="evidence" value="ECO:0007669"/>
    <property type="project" value="UniProtKB-ARBA"/>
</dbReference>
<feature type="coiled-coil region" evidence="3">
    <location>
        <begin position="309"/>
        <end position="336"/>
    </location>
</feature>
<evidence type="ECO:0000256" key="1">
    <source>
        <dbReference type="ARBA" id="ARBA00022553"/>
    </source>
</evidence>
<sequence>MEAQVVKMLLSRDNRYMSWCRLASILILSWCVWASTSHFRGIVWQLLCNAYNSPLKAKYAEYLKMHSTCEKVIRRDIARTYPEHEFFKEKDGPGQETLFNVMKAYSLHDKEVGYCQGSAFIVGLLLMQMPEEEVFCVLVKLMQDYRLRELFKPSMAELGVCMFQFECLVQEQLPELFQHFMTQSFHTSMYASSWFLTLFATCLPLPLACRVMDVFISEGMEVIFRIGIAILQLNYDMLIHMDLEQMLRLLQKEAPKLHAEEPDLLIQAAFLVKINPKRMKKFLIYKLHSRIRKEYLLIKNKENEDQIEMRRLRTENNLLRQKIDILEKENEAIADKLIQGQLSRAQEAEEFYTVKKELEEISSQHKELGKEYDGAKAVITELRNK</sequence>
<comment type="caution">
    <text evidence="5">The sequence shown here is derived from an EMBL/GenBank/DDBJ whole genome shotgun (WGS) entry which is preliminary data.</text>
</comment>
<accession>A0A2G8KD76</accession>
<dbReference type="PANTHER" id="PTHR47219:SF22">
    <property type="entry name" value="RAB-GAP TBC DOMAIN-CONTAINING PROTEIN"/>
    <property type="match status" value="1"/>
</dbReference>
<dbReference type="InterPro" id="IPR035969">
    <property type="entry name" value="Rab-GAP_TBC_sf"/>
</dbReference>
<dbReference type="OrthoDB" id="295078at2759"/>
<organism evidence="5 6">
    <name type="scientific">Stichopus japonicus</name>
    <name type="common">Sea cucumber</name>
    <dbReference type="NCBI Taxonomy" id="307972"/>
    <lineage>
        <taxon>Eukaryota</taxon>
        <taxon>Metazoa</taxon>
        <taxon>Echinodermata</taxon>
        <taxon>Eleutherozoa</taxon>
        <taxon>Echinozoa</taxon>
        <taxon>Holothuroidea</taxon>
        <taxon>Aspidochirotacea</taxon>
        <taxon>Aspidochirotida</taxon>
        <taxon>Stichopodidae</taxon>
        <taxon>Apostichopus</taxon>
    </lineage>
</organism>
<keyword evidence="6" id="KW-1185">Reference proteome</keyword>
<dbReference type="Proteomes" id="UP000230750">
    <property type="component" value="Unassembled WGS sequence"/>
</dbReference>
<dbReference type="InterPro" id="IPR050302">
    <property type="entry name" value="Rab_GAP_TBC_domain"/>
</dbReference>
<dbReference type="SMART" id="SM00164">
    <property type="entry name" value="TBC"/>
    <property type="match status" value="1"/>
</dbReference>
<evidence type="ECO:0000313" key="5">
    <source>
        <dbReference type="EMBL" id="PIK45909.1"/>
    </source>
</evidence>
<feature type="non-terminal residue" evidence="5">
    <location>
        <position position="385"/>
    </location>
</feature>
<reference evidence="5 6" key="1">
    <citation type="journal article" date="2017" name="PLoS Biol.">
        <title>The sea cucumber genome provides insights into morphological evolution and visceral regeneration.</title>
        <authorList>
            <person name="Zhang X."/>
            <person name="Sun L."/>
            <person name="Yuan J."/>
            <person name="Sun Y."/>
            <person name="Gao Y."/>
            <person name="Zhang L."/>
            <person name="Li S."/>
            <person name="Dai H."/>
            <person name="Hamel J.F."/>
            <person name="Liu C."/>
            <person name="Yu Y."/>
            <person name="Liu S."/>
            <person name="Lin W."/>
            <person name="Guo K."/>
            <person name="Jin S."/>
            <person name="Xu P."/>
            <person name="Storey K.B."/>
            <person name="Huan P."/>
            <person name="Zhang T."/>
            <person name="Zhou Y."/>
            <person name="Zhang J."/>
            <person name="Lin C."/>
            <person name="Li X."/>
            <person name="Xing L."/>
            <person name="Huo D."/>
            <person name="Sun M."/>
            <person name="Wang L."/>
            <person name="Mercier A."/>
            <person name="Li F."/>
            <person name="Yang H."/>
            <person name="Xiang J."/>
        </authorList>
    </citation>
    <scope>NUCLEOTIDE SEQUENCE [LARGE SCALE GENOMIC DNA]</scope>
    <source>
        <strain evidence="5">Shaxun</strain>
        <tissue evidence="5">Muscle</tissue>
    </source>
</reference>
<dbReference type="STRING" id="307972.A0A2G8KD76"/>
<dbReference type="Pfam" id="PF00566">
    <property type="entry name" value="RabGAP-TBC"/>
    <property type="match status" value="1"/>
</dbReference>
<dbReference type="PANTHER" id="PTHR47219">
    <property type="entry name" value="RAB GTPASE-ACTIVATING PROTEIN 1-LIKE"/>
    <property type="match status" value="1"/>
</dbReference>
<name>A0A2G8KD76_STIJA</name>
<feature type="domain" description="Rab-GAP TBC" evidence="4">
    <location>
        <begin position="34"/>
        <end position="219"/>
    </location>
</feature>
<dbReference type="FunFam" id="1.10.472.80:FF:000002">
    <property type="entry name" value="Ecotropic viral integration site 5"/>
    <property type="match status" value="1"/>
</dbReference>
<dbReference type="AlphaFoldDB" id="A0A2G8KD76"/>
<dbReference type="Gene3D" id="1.10.8.270">
    <property type="entry name" value="putative rabgap domain of human tbc1 domain family member 14 like domains"/>
    <property type="match status" value="1"/>
</dbReference>
<dbReference type="InterPro" id="IPR000195">
    <property type="entry name" value="Rab-GAP-TBC_dom"/>
</dbReference>
<dbReference type="SUPFAM" id="SSF47923">
    <property type="entry name" value="Ypt/Rab-GAP domain of gyp1p"/>
    <property type="match status" value="2"/>
</dbReference>
<gene>
    <name evidence="5" type="ORF">BSL78_17218</name>
</gene>
<proteinExistence type="predicted"/>
<evidence type="ECO:0000256" key="2">
    <source>
        <dbReference type="ARBA" id="ARBA00023054"/>
    </source>
</evidence>
<dbReference type="PROSITE" id="PS50086">
    <property type="entry name" value="TBC_RABGAP"/>
    <property type="match status" value="1"/>
</dbReference>